<name>A0A4Q2RFP7_9HYPH</name>
<sequence length="150" mass="15794">MSKFATRPRPVLMMPTGAPPVPAAAPAAPVSLGPTDLDGAMASLDAFHRANGLPPIAARNAKAPPIRVPAPMPVNGSTVGIPSLTYEQQMQAGAEAARRHLHPEAMTIEQQALRAQAVRAERVQEEDRRATKAKAERQAGAEAARSLLGR</sequence>
<feature type="signal peptide" evidence="2">
    <location>
        <begin position="1"/>
        <end position="23"/>
    </location>
</feature>
<evidence type="ECO:0000313" key="4">
    <source>
        <dbReference type="Proteomes" id="UP000289411"/>
    </source>
</evidence>
<dbReference type="RefSeq" id="WP_129218172.1">
    <property type="nucleotide sequence ID" value="NZ_QYBC01000004.1"/>
</dbReference>
<feature type="region of interest" description="Disordered" evidence="1">
    <location>
        <begin position="1"/>
        <end position="25"/>
    </location>
</feature>
<reference evidence="3 4" key="2">
    <citation type="submission" date="2019-02" db="EMBL/GenBank/DDBJ databases">
        <title>'Lichenibacterium ramalinii' gen. nov. sp. nov., 'Lichenibacterium minor' gen. nov. sp. nov.</title>
        <authorList>
            <person name="Pankratov T."/>
        </authorList>
    </citation>
    <scope>NUCLEOTIDE SEQUENCE [LARGE SCALE GENOMIC DNA]</scope>
    <source>
        <strain evidence="3 4">RmlP001</strain>
    </source>
</reference>
<accession>A0A4Q2RFP7</accession>
<keyword evidence="4" id="KW-1185">Reference proteome</keyword>
<dbReference type="Proteomes" id="UP000289411">
    <property type="component" value="Unassembled WGS sequence"/>
</dbReference>
<feature type="compositionally biased region" description="Low complexity" evidence="1">
    <location>
        <begin position="140"/>
        <end position="150"/>
    </location>
</feature>
<comment type="caution">
    <text evidence="3">The sequence shown here is derived from an EMBL/GenBank/DDBJ whole genome shotgun (WGS) entry which is preliminary data.</text>
</comment>
<organism evidence="3 4">
    <name type="scientific">Lichenibacterium ramalinae</name>
    <dbReference type="NCBI Taxonomy" id="2316527"/>
    <lineage>
        <taxon>Bacteria</taxon>
        <taxon>Pseudomonadati</taxon>
        <taxon>Pseudomonadota</taxon>
        <taxon>Alphaproteobacteria</taxon>
        <taxon>Hyphomicrobiales</taxon>
        <taxon>Lichenihabitantaceae</taxon>
        <taxon>Lichenibacterium</taxon>
    </lineage>
</organism>
<proteinExistence type="predicted"/>
<dbReference type="AlphaFoldDB" id="A0A4Q2RFP7"/>
<gene>
    <name evidence="3" type="ORF">D3272_05580</name>
</gene>
<dbReference type="EMBL" id="QYBC01000004">
    <property type="protein sequence ID" value="RYB06237.1"/>
    <property type="molecule type" value="Genomic_DNA"/>
</dbReference>
<feature type="chain" id="PRO_5020706141" evidence="2">
    <location>
        <begin position="24"/>
        <end position="150"/>
    </location>
</feature>
<evidence type="ECO:0000256" key="1">
    <source>
        <dbReference type="SAM" id="MobiDB-lite"/>
    </source>
</evidence>
<feature type="region of interest" description="Disordered" evidence="1">
    <location>
        <begin position="120"/>
        <end position="150"/>
    </location>
</feature>
<evidence type="ECO:0000256" key="2">
    <source>
        <dbReference type="SAM" id="SignalP"/>
    </source>
</evidence>
<feature type="compositionally biased region" description="Basic and acidic residues" evidence="1">
    <location>
        <begin position="120"/>
        <end position="139"/>
    </location>
</feature>
<protein>
    <submittedName>
        <fullName evidence="3">Uncharacterized protein</fullName>
    </submittedName>
</protein>
<reference evidence="3 4" key="1">
    <citation type="submission" date="2018-09" db="EMBL/GenBank/DDBJ databases">
        <authorList>
            <person name="Grouzdev D.S."/>
            <person name="Krutkina M.S."/>
        </authorList>
    </citation>
    <scope>NUCLEOTIDE SEQUENCE [LARGE SCALE GENOMIC DNA]</scope>
    <source>
        <strain evidence="3 4">RmlP001</strain>
    </source>
</reference>
<evidence type="ECO:0000313" key="3">
    <source>
        <dbReference type="EMBL" id="RYB06237.1"/>
    </source>
</evidence>
<keyword evidence="2" id="KW-0732">Signal</keyword>